<dbReference type="AlphaFoldDB" id="A0A1D8G923"/>
<proteinExistence type="predicted"/>
<feature type="transmembrane region" description="Helical" evidence="1">
    <location>
        <begin position="50"/>
        <end position="67"/>
    </location>
</feature>
<evidence type="ECO:0000313" key="2">
    <source>
        <dbReference type="EMBL" id="AOT61951.1"/>
    </source>
</evidence>
<dbReference type="STRING" id="285473.A4G23_04843"/>
<protein>
    <submittedName>
        <fullName evidence="2">Uncharacterized protein</fullName>
    </submittedName>
</protein>
<dbReference type="EMBL" id="CP017316">
    <property type="protein sequence ID" value="AOT61951.1"/>
    <property type="molecule type" value="Genomic_DNA"/>
</dbReference>
<dbReference type="Proteomes" id="UP000095349">
    <property type="component" value="Chromosome"/>
</dbReference>
<organism evidence="2 3">
    <name type="scientific">Streptomyces rubrolavendulae</name>
    <dbReference type="NCBI Taxonomy" id="285473"/>
    <lineage>
        <taxon>Bacteria</taxon>
        <taxon>Bacillati</taxon>
        <taxon>Actinomycetota</taxon>
        <taxon>Actinomycetes</taxon>
        <taxon>Kitasatosporales</taxon>
        <taxon>Streptomycetaceae</taxon>
        <taxon>Streptomyces</taxon>
    </lineage>
</organism>
<sequence>MKRILEVLGTALLVVGGVGVVRELTDGWFAFMGVTRVVVEHLPLLRDSPLFAHVLLAVTGFGLLMTADREGGRG</sequence>
<name>A0A1D8G923_9ACTN</name>
<accession>A0A1D8G923</accession>
<dbReference type="OrthoDB" id="4319383at2"/>
<reference evidence="2 3" key="1">
    <citation type="submission" date="2016-09" db="EMBL/GenBank/DDBJ databases">
        <title>Streptomyces rubrolavendulae MJM4426 Genome sequencing and assembly.</title>
        <authorList>
            <person name="Kim J.-G."/>
        </authorList>
    </citation>
    <scope>NUCLEOTIDE SEQUENCE [LARGE SCALE GENOMIC DNA]</scope>
    <source>
        <strain evidence="2 3">MJM4426</strain>
    </source>
</reference>
<evidence type="ECO:0000313" key="3">
    <source>
        <dbReference type="Proteomes" id="UP000095349"/>
    </source>
</evidence>
<keyword evidence="3" id="KW-1185">Reference proteome</keyword>
<evidence type="ECO:0000256" key="1">
    <source>
        <dbReference type="SAM" id="Phobius"/>
    </source>
</evidence>
<dbReference type="PATRIC" id="fig|285473.5.peg.5101"/>
<dbReference type="KEGG" id="srn:A4G23_04843"/>
<keyword evidence="1" id="KW-0812">Transmembrane</keyword>
<keyword evidence="1" id="KW-0472">Membrane</keyword>
<dbReference type="GeneID" id="91406353"/>
<gene>
    <name evidence="2" type="ORF">A4G23_04843</name>
</gene>
<keyword evidence="1" id="KW-1133">Transmembrane helix</keyword>
<dbReference type="RefSeq" id="WP_031135177.1">
    <property type="nucleotide sequence ID" value="NZ_CP017316.1"/>
</dbReference>